<dbReference type="InterPro" id="IPR001680">
    <property type="entry name" value="WD40_rpt"/>
</dbReference>
<dbReference type="InterPro" id="IPR015943">
    <property type="entry name" value="WD40/YVTN_repeat-like_dom_sf"/>
</dbReference>
<feature type="compositionally biased region" description="Acidic residues" evidence="2">
    <location>
        <begin position="334"/>
        <end position="350"/>
    </location>
</feature>
<gene>
    <name evidence="4" type="primary">LOC117566365</name>
</gene>
<evidence type="ECO:0000256" key="2">
    <source>
        <dbReference type="SAM" id="MobiDB-lite"/>
    </source>
</evidence>
<name>A0A6P8WDR9_DROAB</name>
<feature type="compositionally biased region" description="Acidic residues" evidence="2">
    <location>
        <begin position="425"/>
        <end position="435"/>
    </location>
</feature>
<proteinExistence type="predicted"/>
<protein>
    <submittedName>
        <fullName evidence="4">P21-activated protein kinase-interacting protein 1-like</fullName>
    </submittedName>
</protein>
<dbReference type="Gene3D" id="2.130.10.10">
    <property type="entry name" value="YVTN repeat-like/Quinoprotein amine dehydrogenase"/>
    <property type="match status" value="2"/>
</dbReference>
<dbReference type="Proteomes" id="UP000515160">
    <property type="component" value="Chromosome X"/>
</dbReference>
<accession>A0A6P8WDR9</accession>
<dbReference type="GeneID" id="117566365"/>
<dbReference type="PANTHER" id="PTHR44675">
    <property type="entry name" value="PAK1 INTERACTING PROTEIN 1"/>
    <property type="match status" value="1"/>
</dbReference>
<comment type="function">
    <text evidence="1">Negatively regulates the PAK1 kinase. PAK1 is a member of the PAK kinase family, which has been shown to play a positive role in the regulation of signaling pathways involving MAPK8 and RELA. PAK1 exists as an inactive homodimer, which is activated by binding of small GTPases such as CDC42 to an N-terminal regulatory domain. PAK1IP1 also binds to the N-terminus of PAK1, and inhibits the specific activation of PAK1 by CDC42. May be involved in ribosomal large subunit assembly.</text>
</comment>
<feature type="compositionally biased region" description="Low complexity" evidence="2">
    <location>
        <begin position="402"/>
        <end position="411"/>
    </location>
</feature>
<dbReference type="PANTHER" id="PTHR44675:SF1">
    <property type="entry name" value="P21-ACTIVATED PROTEIN KINASE-INTERACTING PROTEIN 1"/>
    <property type="match status" value="1"/>
</dbReference>
<feature type="compositionally biased region" description="Basic and acidic residues" evidence="2">
    <location>
        <begin position="365"/>
        <end position="379"/>
    </location>
</feature>
<dbReference type="InterPro" id="IPR051959">
    <property type="entry name" value="PAK1-Kinase_Regulator"/>
</dbReference>
<dbReference type="OrthoDB" id="308449at2759"/>
<organism evidence="3 4">
    <name type="scientific">Drosophila albomicans</name>
    <name type="common">Fruit fly</name>
    <dbReference type="NCBI Taxonomy" id="7291"/>
    <lineage>
        <taxon>Eukaryota</taxon>
        <taxon>Metazoa</taxon>
        <taxon>Ecdysozoa</taxon>
        <taxon>Arthropoda</taxon>
        <taxon>Hexapoda</taxon>
        <taxon>Insecta</taxon>
        <taxon>Pterygota</taxon>
        <taxon>Neoptera</taxon>
        <taxon>Endopterygota</taxon>
        <taxon>Diptera</taxon>
        <taxon>Brachycera</taxon>
        <taxon>Muscomorpha</taxon>
        <taxon>Ephydroidea</taxon>
        <taxon>Drosophilidae</taxon>
        <taxon>Drosophila</taxon>
    </lineage>
</organism>
<keyword evidence="3" id="KW-1185">Reference proteome</keyword>
<dbReference type="RefSeq" id="XP_034101754.1">
    <property type="nucleotide sequence ID" value="XM_034245863.2"/>
</dbReference>
<dbReference type="SUPFAM" id="SSF50978">
    <property type="entry name" value="WD40 repeat-like"/>
    <property type="match status" value="1"/>
</dbReference>
<dbReference type="InterPro" id="IPR036322">
    <property type="entry name" value="WD40_repeat_dom_sf"/>
</dbReference>
<dbReference type="AlphaFoldDB" id="A0A6P8WDR9"/>
<dbReference type="Pfam" id="PF00400">
    <property type="entry name" value="WD40"/>
    <property type="match status" value="2"/>
</dbReference>
<evidence type="ECO:0000313" key="4">
    <source>
        <dbReference type="RefSeq" id="XP_034101754.1"/>
    </source>
</evidence>
<evidence type="ECO:0000313" key="3">
    <source>
        <dbReference type="Proteomes" id="UP000515160"/>
    </source>
</evidence>
<sequence>MLPDIEIIVGTYTDFLLGYQPAEKQDDSGEQKVYLKPTFADKSHAGSLKCVAGQGQWIASGGSDDRIFIYDMRTRKQAHIVTAHAGTINALEFTPDLTHLLSGSANGLMLATRVGSWTTEGNWSKAHAGKAVTHIACHPSSGLALSLGADQVLNTWNLVKGRVAYRTNLKSKRTLGSSPECLSWSTDGQHFTLSGPLLVEIWSIEKASVVRSTKTPSKPICVAWLDEENVLVGLENGSIAWIALNAEQDAAPKIIVAHDTRVKAMAHLNETLVSISSAGEIKMWSTEIEEQQLSLIASVNIECRPTCLALLDLKQFGKKVAAVKPLQQAKQVSEEVDEEQDEEEEEDEDIALMKPRSFVSIEYDQDAKAKPKSKTKPESESSNSSSEDSDDGGAKQKKKAATPKGKANNSKNKNKPDYQQSSSESENESDSDDIDFGSSSEEEQRRPKKAPNKRQSNTNHKQRAKQTKKK</sequence>
<dbReference type="SMART" id="SM00320">
    <property type="entry name" value="WD40"/>
    <property type="match status" value="4"/>
</dbReference>
<evidence type="ECO:0000256" key="1">
    <source>
        <dbReference type="ARBA" id="ARBA00045213"/>
    </source>
</evidence>
<feature type="region of interest" description="Disordered" evidence="2">
    <location>
        <begin position="327"/>
        <end position="470"/>
    </location>
</feature>
<reference evidence="4" key="1">
    <citation type="submission" date="2025-08" db="UniProtKB">
        <authorList>
            <consortium name="RefSeq"/>
        </authorList>
    </citation>
    <scope>IDENTIFICATION</scope>
    <source>
        <strain evidence="4">15112-1751.03</strain>
        <tissue evidence="4">Whole Adult</tissue>
    </source>
</reference>
<feature type="compositionally biased region" description="Basic residues" evidence="2">
    <location>
        <begin position="460"/>
        <end position="470"/>
    </location>
</feature>